<name>A0A2X3E7H7_KLEPN</name>
<feature type="transmembrane region" description="Helical" evidence="1">
    <location>
        <begin position="67"/>
        <end position="86"/>
    </location>
</feature>
<protein>
    <submittedName>
        <fullName evidence="3">Integrating conjugative element membrane protein, PFL_4702 family</fullName>
    </submittedName>
</protein>
<keyword evidence="1" id="KW-0812">Transmembrane</keyword>
<reference evidence="3 4" key="1">
    <citation type="submission" date="2018-06" db="EMBL/GenBank/DDBJ databases">
        <authorList>
            <consortium name="Pathogen Informatics"/>
            <person name="Doyle S."/>
        </authorList>
    </citation>
    <scope>NUCLEOTIDE SEQUENCE [LARGE SCALE GENOMIC DNA]</scope>
    <source>
        <strain evidence="3 4">NCTC9645</strain>
    </source>
</reference>
<evidence type="ECO:0000256" key="2">
    <source>
        <dbReference type="SAM" id="SignalP"/>
    </source>
</evidence>
<dbReference type="Proteomes" id="UP000250675">
    <property type="component" value="Unassembled WGS sequence"/>
</dbReference>
<keyword evidence="1" id="KW-1133">Transmembrane helix</keyword>
<evidence type="ECO:0000256" key="1">
    <source>
        <dbReference type="SAM" id="Phobius"/>
    </source>
</evidence>
<feature type="chain" id="PRO_5030061535" evidence="2">
    <location>
        <begin position="44"/>
        <end position="133"/>
    </location>
</feature>
<dbReference type="InterPro" id="IPR021356">
    <property type="entry name" value="Integr_conj_element_PFL4702"/>
</dbReference>
<dbReference type="EMBL" id="UASO01000004">
    <property type="protein sequence ID" value="SQC20639.1"/>
    <property type="molecule type" value="Genomic_DNA"/>
</dbReference>
<sequence length="133" mass="13965">MLLISHCKKEYFMNAVVRLFRHFSARIAVMSSLALAASQPALAALPTVEPPSSGGGGGLMDTLKGYVQDGIVILGLIAAAVAFLVVANSAITTFHEVREGKANWGKFGAIIVVGIVLLVAVIWLVGKSAEILF</sequence>
<feature type="signal peptide" evidence="2">
    <location>
        <begin position="1"/>
        <end position="43"/>
    </location>
</feature>
<feature type="transmembrane region" description="Helical" evidence="1">
    <location>
        <begin position="107"/>
        <end position="126"/>
    </location>
</feature>
<dbReference type="Pfam" id="PF11190">
    <property type="entry name" value="DUF2976"/>
    <property type="match status" value="1"/>
</dbReference>
<gene>
    <name evidence="3" type="ORF">NCTC9645_01696</name>
</gene>
<accession>A0A2X3E7H7</accession>
<keyword evidence="2" id="KW-0732">Signal</keyword>
<organism evidence="3 4">
    <name type="scientific">Klebsiella pneumoniae</name>
    <dbReference type="NCBI Taxonomy" id="573"/>
    <lineage>
        <taxon>Bacteria</taxon>
        <taxon>Pseudomonadati</taxon>
        <taxon>Pseudomonadota</taxon>
        <taxon>Gammaproteobacteria</taxon>
        <taxon>Enterobacterales</taxon>
        <taxon>Enterobacteriaceae</taxon>
        <taxon>Klebsiella/Raoultella group</taxon>
        <taxon>Klebsiella</taxon>
        <taxon>Klebsiella pneumoniae complex</taxon>
    </lineage>
</organism>
<dbReference type="AlphaFoldDB" id="A0A2X3E7H7"/>
<evidence type="ECO:0000313" key="3">
    <source>
        <dbReference type="EMBL" id="SQC20639.1"/>
    </source>
</evidence>
<dbReference type="NCBIfam" id="TIGR03745">
    <property type="entry name" value="conj_TIGR03745"/>
    <property type="match status" value="1"/>
</dbReference>
<keyword evidence="1" id="KW-0472">Membrane</keyword>
<proteinExistence type="predicted"/>
<evidence type="ECO:0000313" key="4">
    <source>
        <dbReference type="Proteomes" id="UP000250675"/>
    </source>
</evidence>